<dbReference type="InterPro" id="IPR003915">
    <property type="entry name" value="PKD_2"/>
</dbReference>
<dbReference type="EMBL" id="KB097487">
    <property type="protein sequence ID" value="ESN96936.1"/>
    <property type="molecule type" value="Genomic_DNA"/>
</dbReference>
<dbReference type="GO" id="GO:0005509">
    <property type="term" value="F:calcium ion binding"/>
    <property type="evidence" value="ECO:0007669"/>
    <property type="project" value="InterPro"/>
</dbReference>
<feature type="domain" description="Polycystin" evidence="8">
    <location>
        <begin position="83"/>
        <end position="270"/>
    </location>
</feature>
<evidence type="ECO:0000256" key="4">
    <source>
        <dbReference type="ARBA" id="ARBA00022989"/>
    </source>
</evidence>
<evidence type="ECO:0000313" key="10">
    <source>
        <dbReference type="EnsemblMetazoa" id="HelroP85974"/>
    </source>
</evidence>
<dbReference type="EnsemblMetazoa" id="HelroT85974">
    <property type="protein sequence ID" value="HelroP85974"/>
    <property type="gene ID" value="HelroG85974"/>
</dbReference>
<evidence type="ECO:0000256" key="3">
    <source>
        <dbReference type="ARBA" id="ARBA00022692"/>
    </source>
</evidence>
<dbReference type="PANTHER" id="PTHR10877">
    <property type="entry name" value="POLYCYSTIN FAMILY MEMBER"/>
    <property type="match status" value="1"/>
</dbReference>
<dbReference type="GO" id="GO:0016020">
    <property type="term" value="C:membrane"/>
    <property type="evidence" value="ECO:0007669"/>
    <property type="project" value="UniProtKB-SubCell"/>
</dbReference>
<feature type="transmembrane region" description="Helical" evidence="7">
    <location>
        <begin position="279"/>
        <end position="301"/>
    </location>
</feature>
<dbReference type="CTD" id="20216551"/>
<comment type="subcellular location">
    <subcellularLocation>
        <location evidence="1">Membrane</location>
        <topology evidence="1">Multi-pass membrane protein</topology>
    </subcellularLocation>
</comment>
<protein>
    <recommendedName>
        <fullName evidence="8">Polycystin domain-containing protein</fullName>
    </recommendedName>
</protein>
<evidence type="ECO:0000256" key="6">
    <source>
        <dbReference type="PIRSR" id="PIRSR603915-2"/>
    </source>
</evidence>
<reference evidence="9 11" key="2">
    <citation type="journal article" date="2013" name="Nature">
        <title>Insights into bilaterian evolution from three spiralian genomes.</title>
        <authorList>
            <person name="Simakov O."/>
            <person name="Marletaz F."/>
            <person name="Cho S.J."/>
            <person name="Edsinger-Gonzales E."/>
            <person name="Havlak P."/>
            <person name="Hellsten U."/>
            <person name="Kuo D.H."/>
            <person name="Larsson T."/>
            <person name="Lv J."/>
            <person name="Arendt D."/>
            <person name="Savage R."/>
            <person name="Osoegawa K."/>
            <person name="de Jong P."/>
            <person name="Grimwood J."/>
            <person name="Chapman J.A."/>
            <person name="Shapiro H."/>
            <person name="Aerts A."/>
            <person name="Otillar R.P."/>
            <person name="Terry A.Y."/>
            <person name="Boore J.L."/>
            <person name="Grigoriev I.V."/>
            <person name="Lindberg D.R."/>
            <person name="Seaver E.C."/>
            <person name="Weisblat D.A."/>
            <person name="Putnam N.H."/>
            <person name="Rokhsar D.S."/>
        </authorList>
    </citation>
    <scope>NUCLEOTIDE SEQUENCE</scope>
</reference>
<sequence>MTRINFEGLSCNTTRIVQSRDPDNRELFLKMALIELIVHTLFLVIIILIADSPGFKQVYDITNSVNSLFVQSPVRKEKPYVTFNNISRREEVWDYLENGLISGLFWEIDEGKGTDSVDIEISNILYKNTLVDSAQIRQIRVVNTTCTVLMKPVLCYFPYGVGGVYKEKLKGTYGTEFSNFNKLGFGKYYGKVSVYGNEGYTYQLPQSKSKVLSNLGTMKSNQWLDRSTRVLLIEFILHNKNLHSYCFVNLAVEFPVTGGVMTSYNLRVVRIARFNFSEILILLLEICFYLFIFYYLFVIFLEVGSIYFSHLKH</sequence>
<accession>T1G654</accession>
<dbReference type="OMA" id="WDYLENG"/>
<evidence type="ECO:0000259" key="8">
    <source>
        <dbReference type="Pfam" id="PF20519"/>
    </source>
</evidence>
<keyword evidence="5 7" id="KW-0472">Membrane</keyword>
<evidence type="ECO:0000313" key="11">
    <source>
        <dbReference type="Proteomes" id="UP000015101"/>
    </source>
</evidence>
<dbReference type="AlphaFoldDB" id="T1G654"/>
<feature type="transmembrane region" description="Helical" evidence="7">
    <location>
        <begin position="27"/>
        <end position="50"/>
    </location>
</feature>
<dbReference type="Pfam" id="PF20519">
    <property type="entry name" value="Polycystin_dom"/>
    <property type="match status" value="1"/>
</dbReference>
<evidence type="ECO:0000256" key="1">
    <source>
        <dbReference type="ARBA" id="ARBA00004141"/>
    </source>
</evidence>
<dbReference type="RefSeq" id="XP_009024931.1">
    <property type="nucleotide sequence ID" value="XM_009026683.1"/>
</dbReference>
<feature type="disulfide bond" evidence="6">
    <location>
        <begin position="146"/>
        <end position="155"/>
    </location>
</feature>
<keyword evidence="3 7" id="KW-0812">Transmembrane</keyword>
<dbReference type="PRINTS" id="PR01433">
    <property type="entry name" value="POLYCYSTIN2"/>
</dbReference>
<reference evidence="10" key="3">
    <citation type="submission" date="2015-06" db="UniProtKB">
        <authorList>
            <consortium name="EnsemblMetazoa"/>
        </authorList>
    </citation>
    <scope>IDENTIFICATION</scope>
</reference>
<keyword evidence="4 7" id="KW-1133">Transmembrane helix</keyword>
<evidence type="ECO:0000313" key="9">
    <source>
        <dbReference type="EMBL" id="ESN96936.1"/>
    </source>
</evidence>
<dbReference type="eggNOG" id="KOG3599">
    <property type="taxonomic scope" value="Eukaryota"/>
</dbReference>
<evidence type="ECO:0000256" key="5">
    <source>
        <dbReference type="ARBA" id="ARBA00023136"/>
    </source>
</evidence>
<evidence type="ECO:0000256" key="2">
    <source>
        <dbReference type="ARBA" id="ARBA00007200"/>
    </source>
</evidence>
<gene>
    <name evidence="10" type="primary">20216551</name>
    <name evidence="9" type="ORF">HELRODRAFT_85974</name>
</gene>
<dbReference type="STRING" id="6412.T1G654"/>
<name>T1G654_HELRO</name>
<keyword evidence="11" id="KW-1185">Reference proteome</keyword>
<organism evidence="10 11">
    <name type="scientific">Helobdella robusta</name>
    <name type="common">Californian leech</name>
    <dbReference type="NCBI Taxonomy" id="6412"/>
    <lineage>
        <taxon>Eukaryota</taxon>
        <taxon>Metazoa</taxon>
        <taxon>Spiralia</taxon>
        <taxon>Lophotrochozoa</taxon>
        <taxon>Annelida</taxon>
        <taxon>Clitellata</taxon>
        <taxon>Hirudinea</taxon>
        <taxon>Rhynchobdellida</taxon>
        <taxon>Glossiphoniidae</taxon>
        <taxon>Helobdella</taxon>
    </lineage>
</organism>
<dbReference type="KEGG" id="hro:HELRODRAFT_85974"/>
<dbReference type="HOGENOM" id="CLU_889290_0_0_1"/>
<dbReference type="PANTHER" id="PTHR10877:SF183">
    <property type="entry name" value="AT14535P-RELATED"/>
    <property type="match status" value="1"/>
</dbReference>
<dbReference type="InterPro" id="IPR046791">
    <property type="entry name" value="Polycystin_dom"/>
</dbReference>
<dbReference type="Proteomes" id="UP000015101">
    <property type="component" value="Unassembled WGS sequence"/>
</dbReference>
<reference evidence="11" key="1">
    <citation type="submission" date="2012-12" db="EMBL/GenBank/DDBJ databases">
        <authorList>
            <person name="Hellsten U."/>
            <person name="Grimwood J."/>
            <person name="Chapman J.A."/>
            <person name="Shapiro H."/>
            <person name="Aerts A."/>
            <person name="Otillar R.P."/>
            <person name="Terry A.Y."/>
            <person name="Boore J.L."/>
            <person name="Simakov O."/>
            <person name="Marletaz F."/>
            <person name="Cho S.-J."/>
            <person name="Edsinger-Gonzales E."/>
            <person name="Havlak P."/>
            <person name="Kuo D.-H."/>
            <person name="Larsson T."/>
            <person name="Lv J."/>
            <person name="Arendt D."/>
            <person name="Savage R."/>
            <person name="Osoegawa K."/>
            <person name="de Jong P."/>
            <person name="Lindberg D.R."/>
            <person name="Seaver E.C."/>
            <person name="Weisblat D.A."/>
            <person name="Putnam N.H."/>
            <person name="Grigoriev I.V."/>
            <person name="Rokhsar D.S."/>
        </authorList>
    </citation>
    <scope>NUCLEOTIDE SEQUENCE</scope>
</reference>
<dbReference type="GeneID" id="20216551"/>
<proteinExistence type="inferred from homology"/>
<dbReference type="OrthoDB" id="5322100at2759"/>
<dbReference type="InParanoid" id="T1G654"/>
<dbReference type="InterPro" id="IPR051223">
    <property type="entry name" value="Polycystin"/>
</dbReference>
<dbReference type="EMBL" id="AMQM01006538">
    <property type="status" value="NOT_ANNOTATED_CDS"/>
    <property type="molecule type" value="Genomic_DNA"/>
</dbReference>
<comment type="similarity">
    <text evidence="2">Belongs to the polycystin family.</text>
</comment>
<evidence type="ECO:0000256" key="7">
    <source>
        <dbReference type="SAM" id="Phobius"/>
    </source>
</evidence>